<proteinExistence type="predicted"/>
<organism evidence="1 2">
    <name type="scientific">Phytophthora nicotianae</name>
    <name type="common">Potato buckeye rot agent</name>
    <name type="synonym">Phytophthora parasitica</name>
    <dbReference type="NCBI Taxonomy" id="4792"/>
    <lineage>
        <taxon>Eukaryota</taxon>
        <taxon>Sar</taxon>
        <taxon>Stramenopiles</taxon>
        <taxon>Oomycota</taxon>
        <taxon>Peronosporomycetes</taxon>
        <taxon>Peronosporales</taxon>
        <taxon>Peronosporaceae</taxon>
        <taxon>Phytophthora</taxon>
    </lineage>
</organism>
<sequence length="44" mass="5324">ILKSIAHFHNRTRSKRFNFSGRYISDLFMHFALFYNTSSTIRIE</sequence>
<reference evidence="1 2" key="1">
    <citation type="submission" date="2013-11" db="EMBL/GenBank/DDBJ databases">
        <title>The Genome Sequence of Phytophthora parasitica CJ05E6.</title>
        <authorList>
            <consortium name="The Broad Institute Genomics Platform"/>
            <person name="Russ C."/>
            <person name="Tyler B."/>
            <person name="Panabieres F."/>
            <person name="Shan W."/>
            <person name="Tripathy S."/>
            <person name="Grunwald N."/>
            <person name="Machado M."/>
            <person name="Johnson C.S."/>
            <person name="Arredondo F."/>
            <person name="Hong C."/>
            <person name="Coffey M."/>
            <person name="Young S.K."/>
            <person name="Zeng Q."/>
            <person name="Gargeya S."/>
            <person name="Fitzgerald M."/>
            <person name="Abouelleil A."/>
            <person name="Alvarado L."/>
            <person name="Chapman S.B."/>
            <person name="Gainer-Dewar J."/>
            <person name="Goldberg J."/>
            <person name="Griggs A."/>
            <person name="Gujja S."/>
            <person name="Hansen M."/>
            <person name="Howarth C."/>
            <person name="Imamovic A."/>
            <person name="Ireland A."/>
            <person name="Larimer J."/>
            <person name="McCowan C."/>
            <person name="Murphy C."/>
            <person name="Pearson M."/>
            <person name="Poon T.W."/>
            <person name="Priest M."/>
            <person name="Roberts A."/>
            <person name="Saif S."/>
            <person name="Shea T."/>
            <person name="Sykes S."/>
            <person name="Wortman J."/>
            <person name="Nusbaum C."/>
            <person name="Birren B."/>
        </authorList>
    </citation>
    <scope>NUCLEOTIDE SEQUENCE [LARGE SCALE GENOMIC DNA]</scope>
    <source>
        <strain evidence="1 2">CJ05E6</strain>
    </source>
</reference>
<name>W2J2C9_PHYNI</name>
<evidence type="ECO:0000313" key="2">
    <source>
        <dbReference type="Proteomes" id="UP000053864"/>
    </source>
</evidence>
<feature type="non-terminal residue" evidence="1">
    <location>
        <position position="1"/>
    </location>
</feature>
<gene>
    <name evidence="1" type="ORF">L916_08923</name>
</gene>
<dbReference type="Proteomes" id="UP000053864">
    <property type="component" value="Unassembled WGS sequence"/>
</dbReference>
<dbReference type="EMBL" id="KI673020">
    <property type="protein sequence ID" value="ETL39778.1"/>
    <property type="molecule type" value="Genomic_DNA"/>
</dbReference>
<evidence type="ECO:0000313" key="1">
    <source>
        <dbReference type="EMBL" id="ETL39778.1"/>
    </source>
</evidence>
<accession>W2J2C9</accession>
<dbReference type="AlphaFoldDB" id="W2J2C9"/>
<protein>
    <submittedName>
        <fullName evidence="1">Uncharacterized protein</fullName>
    </submittedName>
</protein>